<keyword evidence="1" id="KW-0378">Hydrolase</keyword>
<dbReference type="PANTHER" id="PTHR43329">
    <property type="entry name" value="EPOXIDE HYDROLASE"/>
    <property type="match status" value="1"/>
</dbReference>
<accession>A0ABD0YKD8</accession>
<dbReference type="PRINTS" id="PR00412">
    <property type="entry name" value="EPOXHYDRLASE"/>
</dbReference>
<evidence type="ECO:0000256" key="1">
    <source>
        <dbReference type="ARBA" id="ARBA00022801"/>
    </source>
</evidence>
<feature type="domain" description="AB hydrolase-1" evidence="3">
    <location>
        <begin position="57"/>
        <end position="298"/>
    </location>
</feature>
<name>A0ABD0YKD8_9HEMI</name>
<dbReference type="Pfam" id="PF00561">
    <property type="entry name" value="Abhydrolase_1"/>
    <property type="match status" value="1"/>
</dbReference>
<dbReference type="PRINTS" id="PR00111">
    <property type="entry name" value="ABHYDROLASE"/>
</dbReference>
<dbReference type="SUPFAM" id="SSF53474">
    <property type="entry name" value="alpha/beta-Hydrolases"/>
    <property type="match status" value="1"/>
</dbReference>
<keyword evidence="5" id="KW-1185">Reference proteome</keyword>
<dbReference type="GO" id="GO:0004301">
    <property type="term" value="F:epoxide hydrolase activity"/>
    <property type="evidence" value="ECO:0007669"/>
    <property type="project" value="UniProtKB-ARBA"/>
</dbReference>
<dbReference type="Proteomes" id="UP001558652">
    <property type="component" value="Unassembled WGS sequence"/>
</dbReference>
<evidence type="ECO:0000256" key="2">
    <source>
        <dbReference type="ARBA" id="ARBA00038334"/>
    </source>
</evidence>
<evidence type="ECO:0000313" key="5">
    <source>
        <dbReference type="Proteomes" id="UP001558652"/>
    </source>
</evidence>
<evidence type="ECO:0000259" key="3">
    <source>
        <dbReference type="Pfam" id="PF00561"/>
    </source>
</evidence>
<evidence type="ECO:0000313" key="4">
    <source>
        <dbReference type="EMBL" id="KAL1131664.1"/>
    </source>
</evidence>
<dbReference type="AlphaFoldDB" id="A0ABD0YKD8"/>
<reference evidence="4 5" key="1">
    <citation type="submission" date="2024-07" db="EMBL/GenBank/DDBJ databases">
        <title>Chromosome-level genome assembly of the water stick insect Ranatra chinensis (Heteroptera: Nepidae).</title>
        <authorList>
            <person name="Liu X."/>
        </authorList>
    </citation>
    <scope>NUCLEOTIDE SEQUENCE [LARGE SCALE GENOMIC DNA]</scope>
    <source>
        <strain evidence="4">Cailab_2021Rc</strain>
        <tissue evidence="4">Muscle</tissue>
    </source>
</reference>
<comment type="caution">
    <text evidence="4">The sequence shown here is derived from an EMBL/GenBank/DDBJ whole genome shotgun (WGS) entry which is preliminary data.</text>
</comment>
<organism evidence="4 5">
    <name type="scientific">Ranatra chinensis</name>
    <dbReference type="NCBI Taxonomy" id="642074"/>
    <lineage>
        <taxon>Eukaryota</taxon>
        <taxon>Metazoa</taxon>
        <taxon>Ecdysozoa</taxon>
        <taxon>Arthropoda</taxon>
        <taxon>Hexapoda</taxon>
        <taxon>Insecta</taxon>
        <taxon>Pterygota</taxon>
        <taxon>Neoptera</taxon>
        <taxon>Paraneoptera</taxon>
        <taxon>Hemiptera</taxon>
        <taxon>Heteroptera</taxon>
        <taxon>Panheteroptera</taxon>
        <taxon>Nepomorpha</taxon>
        <taxon>Nepidae</taxon>
        <taxon>Ranatrinae</taxon>
        <taxon>Ranatra</taxon>
    </lineage>
</organism>
<dbReference type="InterPro" id="IPR000639">
    <property type="entry name" value="Epox_hydrolase-like"/>
</dbReference>
<protein>
    <recommendedName>
        <fullName evidence="3">AB hydrolase-1 domain-containing protein</fullName>
    </recommendedName>
</protein>
<dbReference type="InterPro" id="IPR029058">
    <property type="entry name" value="AB_hydrolase_fold"/>
</dbReference>
<comment type="similarity">
    <text evidence="2">Belongs to the AB hydrolase superfamily. Epoxide hydrolase family.</text>
</comment>
<dbReference type="InterPro" id="IPR000073">
    <property type="entry name" value="AB_hydrolase_1"/>
</dbReference>
<gene>
    <name evidence="4" type="ORF">AAG570_011277</name>
</gene>
<dbReference type="Gene3D" id="3.40.50.1820">
    <property type="entry name" value="alpha/beta hydrolase"/>
    <property type="match status" value="1"/>
</dbReference>
<dbReference type="EMBL" id="JBFDAA010000006">
    <property type="protein sequence ID" value="KAL1131664.1"/>
    <property type="molecule type" value="Genomic_DNA"/>
</dbReference>
<proteinExistence type="inferred from homology"/>
<sequence length="349" mass="40215">MIAKQVFKRVWNYKKVQAEENAKPPSFLTDTSLGQHFYIKLKGVKLHYVETGIKTKPLVILLHGFPDCWITWRYQIPELAKHFRVVAVDLKGFGDSDKPESQRNYKVDKLIEELREFVHALGSQRCIVIGHDIGALFGWLLAHFHPELVDKLIVLASPHPNLYWSTLPKSAIFNTRWIQFCQLPYLPELQALDDNLSVIALCYFHLVKNNGKHGYLDAYKYVFSRREDWTGPINYFRNLPFWKLKTSEQGSMVPTLLIIGNKDCSVNMESVIRSTEYAEKSLLKVVEGASHYLHQEKPNVVNKLLLSFLKPKPQQEPLQNTNGLVNKVLGVATNNALWKQYSGYFVQNS</sequence>